<evidence type="ECO:0000313" key="4">
    <source>
        <dbReference type="EMBL" id="OON39823.1"/>
    </source>
</evidence>
<dbReference type="CDD" id="cd05233">
    <property type="entry name" value="SDR_c"/>
    <property type="match status" value="1"/>
</dbReference>
<comment type="similarity">
    <text evidence="1">Belongs to the short-chain dehydrogenases/reductases (SDR) family.</text>
</comment>
<comment type="caution">
    <text evidence="4">The sequence shown here is derived from an EMBL/GenBank/DDBJ whole genome shotgun (WGS) entry which is preliminary data.</text>
</comment>
<dbReference type="GO" id="GO:0016491">
    <property type="term" value="F:oxidoreductase activity"/>
    <property type="evidence" value="ECO:0007669"/>
    <property type="project" value="UniProtKB-KW"/>
</dbReference>
<dbReference type="PRINTS" id="PR00081">
    <property type="entry name" value="GDHRDH"/>
</dbReference>
<evidence type="ECO:0000256" key="3">
    <source>
        <dbReference type="SAM" id="Phobius"/>
    </source>
</evidence>
<protein>
    <submittedName>
        <fullName evidence="4">Oxidoreductase</fullName>
    </submittedName>
</protein>
<dbReference type="STRING" id="1926881.BTJ39_12385"/>
<evidence type="ECO:0000256" key="1">
    <source>
        <dbReference type="ARBA" id="ARBA00006484"/>
    </source>
</evidence>
<reference evidence="4 5" key="1">
    <citation type="submission" date="2016-12" db="EMBL/GenBank/DDBJ databases">
        <title>Izhakiella australiana sp. nov. of genus Izhakiella isolated from Australian desert.</title>
        <authorList>
            <person name="Ji M."/>
        </authorList>
    </citation>
    <scope>NUCLEOTIDE SEQUENCE [LARGE SCALE GENOMIC DNA]</scope>
    <source>
        <strain evidence="4 5">D4N98</strain>
    </source>
</reference>
<dbReference type="FunFam" id="3.40.50.720:FF:000084">
    <property type="entry name" value="Short-chain dehydrogenase reductase"/>
    <property type="match status" value="1"/>
</dbReference>
<proteinExistence type="inferred from homology"/>
<dbReference type="PANTHER" id="PTHR24321:SF8">
    <property type="entry name" value="ESTRADIOL 17-BETA-DEHYDROGENASE 8-RELATED"/>
    <property type="match status" value="1"/>
</dbReference>
<sequence length="250" mass="25547">MVNNPVAIITGAGGGIGCAIALTLARKGWRLVLADRSQATLENCRRQCAALSTPLHCVPGDISREEDVAALIDAANSKFGGCQGFVSNAGAAGAVAAIEDYPSAAFHQLMAVNVLGAFFCLKYALPLLRQSGGSFVAIASTSAIRGRANMSGYVASKHALLGLVRSSALECVGSNVRVNAVLPGPTQTAMIEEINQKAAQRVPGGGITRALAAPYGQPQDVANTVAFLLADESRHMNGAALVTDAGSTLA</sequence>
<dbReference type="PANTHER" id="PTHR24321">
    <property type="entry name" value="DEHYDROGENASES, SHORT CHAIN"/>
    <property type="match status" value="1"/>
</dbReference>
<keyword evidence="5" id="KW-1185">Reference proteome</keyword>
<dbReference type="InterPro" id="IPR036291">
    <property type="entry name" value="NAD(P)-bd_dom_sf"/>
</dbReference>
<accession>A0A1S8YME3</accession>
<dbReference type="EMBL" id="MRUL01000007">
    <property type="protein sequence ID" value="OON39823.1"/>
    <property type="molecule type" value="Genomic_DNA"/>
</dbReference>
<keyword evidence="3" id="KW-0472">Membrane</keyword>
<keyword evidence="3" id="KW-1133">Transmembrane helix</keyword>
<dbReference type="Pfam" id="PF13561">
    <property type="entry name" value="adh_short_C2"/>
    <property type="match status" value="1"/>
</dbReference>
<evidence type="ECO:0000256" key="2">
    <source>
        <dbReference type="ARBA" id="ARBA00023002"/>
    </source>
</evidence>
<dbReference type="InterPro" id="IPR002347">
    <property type="entry name" value="SDR_fam"/>
</dbReference>
<dbReference type="OrthoDB" id="9804774at2"/>
<keyword evidence="2" id="KW-0560">Oxidoreductase</keyword>
<dbReference type="SUPFAM" id="SSF51735">
    <property type="entry name" value="NAD(P)-binding Rossmann-fold domains"/>
    <property type="match status" value="1"/>
</dbReference>
<organism evidence="4 5">
    <name type="scientific">Izhakiella australiensis</name>
    <dbReference type="NCBI Taxonomy" id="1926881"/>
    <lineage>
        <taxon>Bacteria</taxon>
        <taxon>Pseudomonadati</taxon>
        <taxon>Pseudomonadota</taxon>
        <taxon>Gammaproteobacteria</taxon>
        <taxon>Enterobacterales</taxon>
        <taxon>Erwiniaceae</taxon>
        <taxon>Izhakiella</taxon>
    </lineage>
</organism>
<name>A0A1S8YME3_9GAMM</name>
<dbReference type="AlphaFoldDB" id="A0A1S8YME3"/>
<gene>
    <name evidence="4" type="ORF">BTJ39_12385</name>
</gene>
<dbReference type="Gene3D" id="3.40.50.720">
    <property type="entry name" value="NAD(P)-binding Rossmann-like Domain"/>
    <property type="match status" value="1"/>
</dbReference>
<evidence type="ECO:0000313" key="5">
    <source>
        <dbReference type="Proteomes" id="UP000190667"/>
    </source>
</evidence>
<feature type="transmembrane region" description="Helical" evidence="3">
    <location>
        <begin position="6"/>
        <end position="25"/>
    </location>
</feature>
<dbReference type="Proteomes" id="UP000190667">
    <property type="component" value="Unassembled WGS sequence"/>
</dbReference>
<keyword evidence="3" id="KW-0812">Transmembrane</keyword>